<protein>
    <submittedName>
        <fullName evidence="1">Uncharacterized protein</fullName>
    </submittedName>
</protein>
<evidence type="ECO:0000313" key="2">
    <source>
        <dbReference type="Proteomes" id="UP000051913"/>
    </source>
</evidence>
<reference evidence="1 2" key="1">
    <citation type="submission" date="2014-03" db="EMBL/GenBank/DDBJ databases">
        <title>Bradyrhizobium valentinum sp. nov., isolated from effective nodules of Lupinus mariae-josephae, a lupine endemic of basic-lime soils in Eastern Spain.</title>
        <authorList>
            <person name="Duran D."/>
            <person name="Rey L."/>
            <person name="Navarro A."/>
            <person name="Busquets A."/>
            <person name="Imperial J."/>
            <person name="Ruiz-Argueso T."/>
        </authorList>
    </citation>
    <scope>NUCLEOTIDE SEQUENCE [LARGE SCALE GENOMIC DNA]</scope>
    <source>
        <strain evidence="1 2">LmjM3</strain>
    </source>
</reference>
<comment type="caution">
    <text evidence="1">The sequence shown here is derived from an EMBL/GenBank/DDBJ whole genome shotgun (WGS) entry which is preliminary data.</text>
</comment>
<accession>A0A0R3M2U2</accession>
<proteinExistence type="predicted"/>
<name>A0A0R3M2U2_9BRAD</name>
<sequence>MVNVMDDRARAIFEEAREALENPGALGERRLRELTEPRRAPPVLVERRADYDGDDYPDDPLVKWRRGMVRAGVWPVQTVEDREHEVREALAKYQLQVFVDGRVAAGIAAAFEARAWRDDVRRDAIGDAFGEIRKQLRAEIVEQVGGLRADLTIEKAAERGDVVEVPQFLERRRA</sequence>
<dbReference type="EMBL" id="LLXX01000006">
    <property type="protein sequence ID" value="KRR14535.1"/>
    <property type="molecule type" value="Genomic_DNA"/>
</dbReference>
<organism evidence="1 2">
    <name type="scientific">Bradyrhizobium valentinum</name>
    <dbReference type="NCBI Taxonomy" id="1518501"/>
    <lineage>
        <taxon>Bacteria</taxon>
        <taxon>Pseudomonadati</taxon>
        <taxon>Pseudomonadota</taxon>
        <taxon>Alphaproteobacteria</taxon>
        <taxon>Hyphomicrobiales</taxon>
        <taxon>Nitrobacteraceae</taxon>
        <taxon>Bradyrhizobium</taxon>
    </lineage>
</organism>
<keyword evidence="2" id="KW-1185">Reference proteome</keyword>
<gene>
    <name evidence="1" type="ORF">CP49_25830</name>
</gene>
<evidence type="ECO:0000313" key="1">
    <source>
        <dbReference type="EMBL" id="KRR14535.1"/>
    </source>
</evidence>
<dbReference type="Proteomes" id="UP000051913">
    <property type="component" value="Unassembled WGS sequence"/>
</dbReference>
<dbReference type="AlphaFoldDB" id="A0A0R3M2U2"/>